<evidence type="ECO:0000313" key="13">
    <source>
        <dbReference type="Proteomes" id="UP000253918"/>
    </source>
</evidence>
<keyword evidence="3 10" id="KW-0285">Flavoprotein</keyword>
<organism evidence="12 13">
    <name type="scientific">Sphingomonas aracearum</name>
    <dbReference type="NCBI Taxonomy" id="2283317"/>
    <lineage>
        <taxon>Bacteria</taxon>
        <taxon>Pseudomonadati</taxon>
        <taxon>Pseudomonadota</taxon>
        <taxon>Alphaproteobacteria</taxon>
        <taxon>Sphingomonadales</taxon>
        <taxon>Sphingomonadaceae</taxon>
        <taxon>Sphingomonas</taxon>
    </lineage>
</organism>
<dbReference type="Pfam" id="PF02424">
    <property type="entry name" value="ApbE"/>
    <property type="match status" value="1"/>
</dbReference>
<reference evidence="12 13" key="1">
    <citation type="submission" date="2018-07" db="EMBL/GenBank/DDBJ databases">
        <title>a novel species of Sphingomonas isolated from the rhizosphere soil of Araceae plant.</title>
        <authorList>
            <person name="Zhiyong W."/>
            <person name="Qinglan Z."/>
            <person name="Zhiwei F."/>
            <person name="Ding X."/>
            <person name="Gejiao W."/>
            <person name="Shixue Z."/>
        </authorList>
    </citation>
    <scope>NUCLEOTIDE SEQUENCE [LARGE SCALE GENOMIC DNA]</scope>
    <source>
        <strain evidence="12 13">WZY 27</strain>
    </source>
</reference>
<dbReference type="AlphaFoldDB" id="A0A369VU57"/>
<sequence length="323" mass="33865">MRVALPARVCTAALRRGDPAVPVARIAGEALGTGWQVRYAARAGLDAGRLRAVVEQRLARIVGEMSQWHPGSVLDQYNRSQAGSWTRLPPDFATVLAAALALAERSGGAFDPTLGRAAALLGYGAEKVHAPADPATLDAARGQGGWHRLAFDRAMRRVQQPGGLWLDLSGIGKGFAVDAVADCLRDEGAEDVLVEIGGELVGRGLRPDGQPWWVDLEAPPGVVLPPLRIGLHDLAVATSGDYVRGAHTLDPRTGRPLPPAVISVSVVHERAMEADGWATALTVLGVEQGMALAGELGLAARMVGTEGGQAREHLSPALQDMLG</sequence>
<dbReference type="GO" id="GO:0046872">
    <property type="term" value="F:metal ion binding"/>
    <property type="evidence" value="ECO:0007669"/>
    <property type="project" value="UniProtKB-UniRule"/>
</dbReference>
<accession>A0A369VU57</accession>
<evidence type="ECO:0000256" key="9">
    <source>
        <dbReference type="ARBA" id="ARBA00048540"/>
    </source>
</evidence>
<evidence type="ECO:0000256" key="6">
    <source>
        <dbReference type="ARBA" id="ARBA00022827"/>
    </source>
</evidence>
<comment type="similarity">
    <text evidence="10">Belongs to the ApbE family.</text>
</comment>
<proteinExistence type="inferred from homology"/>
<feature type="binding site" evidence="11">
    <location>
        <position position="275"/>
    </location>
    <ligand>
        <name>Mg(2+)</name>
        <dbReference type="ChEBI" id="CHEBI:18420"/>
    </ligand>
</feature>
<name>A0A369VU57_9SPHN</name>
<feature type="binding site" evidence="11">
    <location>
        <position position="279"/>
    </location>
    <ligand>
        <name>Mg(2+)</name>
        <dbReference type="ChEBI" id="CHEBI:18420"/>
    </ligand>
</feature>
<evidence type="ECO:0000256" key="4">
    <source>
        <dbReference type="ARBA" id="ARBA00022679"/>
    </source>
</evidence>
<dbReference type="Proteomes" id="UP000253918">
    <property type="component" value="Unassembled WGS sequence"/>
</dbReference>
<keyword evidence="5 10" id="KW-0479">Metal-binding</keyword>
<evidence type="ECO:0000256" key="7">
    <source>
        <dbReference type="ARBA" id="ARBA00022842"/>
    </source>
</evidence>
<comment type="catalytic activity">
    <reaction evidence="9 10">
        <text>L-threonyl-[protein] + FAD = FMN-L-threonyl-[protein] + AMP + H(+)</text>
        <dbReference type="Rhea" id="RHEA:36847"/>
        <dbReference type="Rhea" id="RHEA-COMP:11060"/>
        <dbReference type="Rhea" id="RHEA-COMP:11061"/>
        <dbReference type="ChEBI" id="CHEBI:15378"/>
        <dbReference type="ChEBI" id="CHEBI:30013"/>
        <dbReference type="ChEBI" id="CHEBI:57692"/>
        <dbReference type="ChEBI" id="CHEBI:74257"/>
        <dbReference type="ChEBI" id="CHEBI:456215"/>
        <dbReference type="EC" id="2.7.1.180"/>
    </reaction>
</comment>
<gene>
    <name evidence="12" type="ORF">DVW87_10365</name>
</gene>
<dbReference type="InterPro" id="IPR003374">
    <property type="entry name" value="ApbE-like_sf"/>
</dbReference>
<keyword evidence="6 10" id="KW-0274">FAD</keyword>
<dbReference type="PIRSF" id="PIRSF006268">
    <property type="entry name" value="ApbE"/>
    <property type="match status" value="1"/>
</dbReference>
<evidence type="ECO:0000256" key="8">
    <source>
        <dbReference type="ARBA" id="ARBA00031306"/>
    </source>
</evidence>
<dbReference type="PANTHER" id="PTHR30040:SF2">
    <property type="entry name" value="FAD:PROTEIN FMN TRANSFERASE"/>
    <property type="match status" value="1"/>
</dbReference>
<evidence type="ECO:0000256" key="3">
    <source>
        <dbReference type="ARBA" id="ARBA00022630"/>
    </source>
</evidence>
<dbReference type="Gene3D" id="3.10.520.10">
    <property type="entry name" value="ApbE-like domains"/>
    <property type="match status" value="1"/>
</dbReference>
<comment type="caution">
    <text evidence="12">The sequence shown here is derived from an EMBL/GenBank/DDBJ whole genome shotgun (WGS) entry which is preliminary data.</text>
</comment>
<dbReference type="InterPro" id="IPR024932">
    <property type="entry name" value="ApbE"/>
</dbReference>
<evidence type="ECO:0000256" key="2">
    <source>
        <dbReference type="ARBA" id="ARBA00016337"/>
    </source>
</evidence>
<evidence type="ECO:0000313" key="12">
    <source>
        <dbReference type="EMBL" id="RDE05623.1"/>
    </source>
</evidence>
<dbReference type="EC" id="2.7.1.180" evidence="1 10"/>
<dbReference type="SUPFAM" id="SSF143631">
    <property type="entry name" value="ApbE-like"/>
    <property type="match status" value="1"/>
</dbReference>
<dbReference type="OrthoDB" id="9778595at2"/>
<evidence type="ECO:0000256" key="5">
    <source>
        <dbReference type="ARBA" id="ARBA00022723"/>
    </source>
</evidence>
<keyword evidence="13" id="KW-1185">Reference proteome</keyword>
<dbReference type="RefSeq" id="WP_114687692.1">
    <property type="nucleotide sequence ID" value="NZ_QQNB01000002.1"/>
</dbReference>
<comment type="cofactor">
    <cofactor evidence="11">
        <name>Mg(2+)</name>
        <dbReference type="ChEBI" id="CHEBI:18420"/>
    </cofactor>
    <cofactor evidence="11">
        <name>Mn(2+)</name>
        <dbReference type="ChEBI" id="CHEBI:29035"/>
    </cofactor>
    <text evidence="11">Magnesium. Can also use manganese.</text>
</comment>
<keyword evidence="7 10" id="KW-0460">Magnesium</keyword>
<feature type="binding site" evidence="11">
    <location>
        <position position="170"/>
    </location>
    <ligand>
        <name>Mg(2+)</name>
        <dbReference type="ChEBI" id="CHEBI:18420"/>
    </ligand>
</feature>
<dbReference type="PANTHER" id="PTHR30040">
    <property type="entry name" value="THIAMINE BIOSYNTHESIS LIPOPROTEIN APBE"/>
    <property type="match status" value="1"/>
</dbReference>
<protein>
    <recommendedName>
        <fullName evidence="2 10">FAD:protein FMN transferase</fullName>
        <ecNumber evidence="1 10">2.7.1.180</ecNumber>
    </recommendedName>
    <alternativeName>
        <fullName evidence="8 10">Flavin transferase</fullName>
    </alternativeName>
</protein>
<evidence type="ECO:0000256" key="1">
    <source>
        <dbReference type="ARBA" id="ARBA00011955"/>
    </source>
</evidence>
<dbReference type="GO" id="GO:0016740">
    <property type="term" value="F:transferase activity"/>
    <property type="evidence" value="ECO:0007669"/>
    <property type="project" value="UniProtKB-UniRule"/>
</dbReference>
<evidence type="ECO:0000256" key="11">
    <source>
        <dbReference type="PIRSR" id="PIRSR006268-2"/>
    </source>
</evidence>
<dbReference type="EMBL" id="QQNB01000002">
    <property type="protein sequence ID" value="RDE05623.1"/>
    <property type="molecule type" value="Genomic_DNA"/>
</dbReference>
<evidence type="ECO:0000256" key="10">
    <source>
        <dbReference type="PIRNR" id="PIRNR006268"/>
    </source>
</evidence>
<keyword evidence="4 10" id="KW-0808">Transferase</keyword>